<name>A0A1Q9LDI2_9PSEU</name>
<protein>
    <submittedName>
        <fullName evidence="1">Uncharacterized protein</fullName>
    </submittedName>
</protein>
<sequence length="117" mass="12877">MVTDGLVVVFERHVRRGISALTAIGYTPRTFIHLVEEHGAVGATRRLVLDPAPSYGLWRLMELGQIGRSVELATLFPWYEPLFDDVVRDAAWRKLELLGVDVPAVVALGEDPLLAGA</sequence>
<evidence type="ECO:0000313" key="2">
    <source>
        <dbReference type="Proteomes" id="UP000186040"/>
    </source>
</evidence>
<dbReference type="EMBL" id="MKQR01000028">
    <property type="protein sequence ID" value="OLR90073.1"/>
    <property type="molecule type" value="Genomic_DNA"/>
</dbReference>
<accession>A0A1Q9LDI2</accession>
<organism evidence="1 2">
    <name type="scientific">Actinokineospora bangkokensis</name>
    <dbReference type="NCBI Taxonomy" id="1193682"/>
    <lineage>
        <taxon>Bacteria</taxon>
        <taxon>Bacillati</taxon>
        <taxon>Actinomycetota</taxon>
        <taxon>Actinomycetes</taxon>
        <taxon>Pseudonocardiales</taxon>
        <taxon>Pseudonocardiaceae</taxon>
        <taxon>Actinokineospora</taxon>
    </lineage>
</organism>
<dbReference type="Proteomes" id="UP000186040">
    <property type="component" value="Unassembled WGS sequence"/>
</dbReference>
<evidence type="ECO:0000313" key="1">
    <source>
        <dbReference type="EMBL" id="OLR90073.1"/>
    </source>
</evidence>
<proteinExistence type="predicted"/>
<comment type="caution">
    <text evidence="1">The sequence shown here is derived from an EMBL/GenBank/DDBJ whole genome shotgun (WGS) entry which is preliminary data.</text>
</comment>
<keyword evidence="2" id="KW-1185">Reference proteome</keyword>
<gene>
    <name evidence="1" type="ORF">BJP25_03600</name>
</gene>
<dbReference type="AlphaFoldDB" id="A0A1Q9LDI2"/>
<reference evidence="1 2" key="1">
    <citation type="submission" date="2016-10" db="EMBL/GenBank/DDBJ databases">
        <title>The Draft Genome Sequence of Actinokineospora bangkokensis 44EHWT reveals the biosynthetic pathway of antifungal compounds Thailandins with unusual extender unit butylmalonyl-CoA.</title>
        <authorList>
            <person name="Greule A."/>
            <person name="Intra B."/>
            <person name="Flemming S."/>
            <person name="Rommel M.G."/>
            <person name="Panbangred W."/>
            <person name="Bechthold A."/>
        </authorList>
    </citation>
    <scope>NUCLEOTIDE SEQUENCE [LARGE SCALE GENOMIC DNA]</scope>
    <source>
        <strain evidence="1 2">44EHW</strain>
    </source>
</reference>
<dbReference type="OrthoDB" id="9787127at2"/>
<dbReference type="RefSeq" id="WP_075978281.1">
    <property type="nucleotide sequence ID" value="NZ_MKQR01000028.1"/>
</dbReference>